<feature type="domain" description="HTH cro/C1-type" evidence="1">
    <location>
        <begin position="23"/>
        <end position="62"/>
    </location>
</feature>
<dbReference type="Gene3D" id="1.10.260.40">
    <property type="entry name" value="lambda repressor-like DNA-binding domains"/>
    <property type="match status" value="1"/>
</dbReference>
<dbReference type="InterPro" id="IPR001387">
    <property type="entry name" value="Cro/C1-type_HTH"/>
</dbReference>
<dbReference type="Proteomes" id="UP000241404">
    <property type="component" value="Unassembled WGS sequence"/>
</dbReference>
<evidence type="ECO:0000259" key="1">
    <source>
        <dbReference type="PROSITE" id="PS50943"/>
    </source>
</evidence>
<dbReference type="SUPFAM" id="SSF47413">
    <property type="entry name" value="lambda repressor-like DNA-binding domains"/>
    <property type="match status" value="1"/>
</dbReference>
<dbReference type="RefSeq" id="WP_107200418.1">
    <property type="nucleotide sequence ID" value="NZ_PYMM01000004.1"/>
</dbReference>
<dbReference type="CDD" id="cd00093">
    <property type="entry name" value="HTH_XRE"/>
    <property type="match status" value="1"/>
</dbReference>
<evidence type="ECO:0000313" key="2">
    <source>
        <dbReference type="EMBL" id="PSU17190.1"/>
    </source>
</evidence>
<evidence type="ECO:0000313" key="3">
    <source>
        <dbReference type="Proteomes" id="UP000241404"/>
    </source>
</evidence>
<sequence length="98" mass="11378">MNFDSELLVKLREYLQHSESYIAQELGISVDYLNDIESGIQPIPKALIDFYAHSLRVRPSYLRAILSSEQRTASTRSVNKMLNKYFGLILKLKKNEEK</sequence>
<organism evidence="2 3">
    <name type="scientific">Photobacterium damselae</name>
    <dbReference type="NCBI Taxonomy" id="38293"/>
    <lineage>
        <taxon>Bacteria</taxon>
        <taxon>Pseudomonadati</taxon>
        <taxon>Pseudomonadota</taxon>
        <taxon>Gammaproteobacteria</taxon>
        <taxon>Vibrionales</taxon>
        <taxon>Vibrionaceae</taxon>
        <taxon>Photobacterium</taxon>
    </lineage>
</organism>
<protein>
    <recommendedName>
        <fullName evidence="1">HTH cro/C1-type domain-containing protein</fullName>
    </recommendedName>
</protein>
<dbReference type="AlphaFoldDB" id="A0ABD6X4B9"/>
<dbReference type="InterPro" id="IPR010982">
    <property type="entry name" value="Lambda_DNA-bd_dom_sf"/>
</dbReference>
<name>A0ABD6X4B9_PHODM</name>
<accession>A0ABD6X4B9</accession>
<comment type="caution">
    <text evidence="2">The sequence shown here is derived from an EMBL/GenBank/DDBJ whole genome shotgun (WGS) entry which is preliminary data.</text>
</comment>
<dbReference type="EMBL" id="PYMM01000004">
    <property type="protein sequence ID" value="PSU17190.1"/>
    <property type="molecule type" value="Genomic_DNA"/>
</dbReference>
<proteinExistence type="predicted"/>
<dbReference type="PROSITE" id="PS50943">
    <property type="entry name" value="HTH_CROC1"/>
    <property type="match status" value="1"/>
</dbReference>
<reference evidence="2 3" key="1">
    <citation type="submission" date="2018-03" db="EMBL/GenBank/DDBJ databases">
        <title>Whole genome sequencing of Histamine producing bacteria.</title>
        <authorList>
            <person name="Butler K."/>
        </authorList>
    </citation>
    <scope>NUCLEOTIDE SEQUENCE [LARGE SCALE GENOMIC DNA]</scope>
    <source>
        <strain evidence="2 3">BT-6</strain>
    </source>
</reference>
<gene>
    <name evidence="2" type="ORF">CTM90_09790</name>
</gene>